<evidence type="ECO:0000256" key="3">
    <source>
        <dbReference type="ARBA" id="ARBA00023125"/>
    </source>
</evidence>
<dbReference type="PANTHER" id="PTHR30346">
    <property type="entry name" value="TRANSCRIPTIONAL DUAL REGULATOR HCAR-RELATED"/>
    <property type="match status" value="1"/>
</dbReference>
<dbReference type="Gene3D" id="3.40.190.10">
    <property type="entry name" value="Periplasmic binding protein-like II"/>
    <property type="match status" value="2"/>
</dbReference>
<dbReference type="HOGENOM" id="CLU_039613_3_0_11"/>
<keyword evidence="2" id="KW-0805">Transcription regulation</keyword>
<dbReference type="AlphaFoldDB" id="A9WL51"/>
<evidence type="ECO:0000259" key="6">
    <source>
        <dbReference type="Pfam" id="PF03466"/>
    </source>
</evidence>
<dbReference type="KEGG" id="rsa:RSal33209_0128"/>
<dbReference type="PANTHER" id="PTHR30346:SF0">
    <property type="entry name" value="HCA OPERON TRANSCRIPTIONAL ACTIVATOR HCAR"/>
    <property type="match status" value="1"/>
</dbReference>
<evidence type="ECO:0000256" key="1">
    <source>
        <dbReference type="ARBA" id="ARBA00009437"/>
    </source>
</evidence>
<feature type="region of interest" description="Disordered" evidence="5">
    <location>
        <begin position="177"/>
        <end position="219"/>
    </location>
</feature>
<dbReference type="eggNOG" id="COG0583">
    <property type="taxonomic scope" value="Bacteria"/>
</dbReference>
<evidence type="ECO:0000256" key="5">
    <source>
        <dbReference type="SAM" id="MobiDB-lite"/>
    </source>
</evidence>
<feature type="compositionally biased region" description="Basic residues" evidence="5">
    <location>
        <begin position="192"/>
        <end position="219"/>
    </location>
</feature>
<comment type="similarity">
    <text evidence="1">Belongs to the LysR transcriptional regulatory family.</text>
</comment>
<gene>
    <name evidence="7" type="ordered locus">RSal33209_0128</name>
</gene>
<evidence type="ECO:0000256" key="2">
    <source>
        <dbReference type="ARBA" id="ARBA00023015"/>
    </source>
</evidence>
<sequence>MMVLRIAFVPGVSPDKWFRRWAERHPRHPVEAVPISIEEQREVLFDGRADLCLLRPPVDRENLHLIPLYTEVAVVAAPKDHAAMAFDELTLADLADENLLDDASVPGHHGTEAILDLVAADVGLYLLPQSEARHYNRKDLSFRPVTDAPEYPVAIAWLAEREEDDIEEFIGIVRGRTANTSRNARAEEAPAKKKPVRKPTQPTKRKPQNQARRRPGKRR</sequence>
<feature type="domain" description="LysR substrate-binding" evidence="6">
    <location>
        <begin position="4"/>
        <end position="100"/>
    </location>
</feature>
<dbReference type="GO" id="GO:0003700">
    <property type="term" value="F:DNA-binding transcription factor activity"/>
    <property type="evidence" value="ECO:0007669"/>
    <property type="project" value="TreeGrafter"/>
</dbReference>
<dbReference type="Pfam" id="PF03466">
    <property type="entry name" value="LysR_substrate"/>
    <property type="match status" value="1"/>
</dbReference>
<dbReference type="InterPro" id="IPR005119">
    <property type="entry name" value="LysR_subst-bd"/>
</dbReference>
<dbReference type="Gene3D" id="3.40.190.290">
    <property type="match status" value="1"/>
</dbReference>
<dbReference type="EMBL" id="CP000910">
    <property type="protein sequence ID" value="ABY21884.1"/>
    <property type="molecule type" value="Genomic_DNA"/>
</dbReference>
<organism evidence="7 8">
    <name type="scientific">Renibacterium salmoninarum (strain ATCC 33209 / DSM 20767 / JCM 11484 / NBRC 15589 / NCIMB 2235)</name>
    <dbReference type="NCBI Taxonomy" id="288705"/>
    <lineage>
        <taxon>Bacteria</taxon>
        <taxon>Bacillati</taxon>
        <taxon>Actinomycetota</taxon>
        <taxon>Actinomycetes</taxon>
        <taxon>Micrococcales</taxon>
        <taxon>Micrococcaceae</taxon>
        <taxon>Renibacterium</taxon>
    </lineage>
</organism>
<dbReference type="GO" id="GO:0003677">
    <property type="term" value="F:DNA binding"/>
    <property type="evidence" value="ECO:0007669"/>
    <property type="project" value="UniProtKB-KW"/>
</dbReference>
<accession>A9WL51</accession>
<name>A9WL51_RENSM</name>
<proteinExistence type="inferred from homology"/>
<dbReference type="Proteomes" id="UP000002007">
    <property type="component" value="Chromosome"/>
</dbReference>
<evidence type="ECO:0000313" key="7">
    <source>
        <dbReference type="EMBL" id="ABY21884.1"/>
    </source>
</evidence>
<evidence type="ECO:0000313" key="8">
    <source>
        <dbReference type="Proteomes" id="UP000002007"/>
    </source>
</evidence>
<evidence type="ECO:0000256" key="4">
    <source>
        <dbReference type="ARBA" id="ARBA00023163"/>
    </source>
</evidence>
<protein>
    <recommendedName>
        <fullName evidence="6">LysR substrate-binding domain-containing protein</fullName>
    </recommendedName>
</protein>
<dbReference type="STRING" id="288705.RSal33209_0128"/>
<keyword evidence="4" id="KW-0804">Transcription</keyword>
<dbReference type="SUPFAM" id="SSF53850">
    <property type="entry name" value="Periplasmic binding protein-like II"/>
    <property type="match status" value="1"/>
</dbReference>
<reference evidence="8" key="1">
    <citation type="journal article" date="2008" name="J. Bacteriol.">
        <title>Genome sequence of the fish pathogen Renibacterium salmoninarum suggests reductive evolution away from an environmental Arthrobacter ancestor.</title>
        <authorList>
            <person name="Wiens G.D."/>
            <person name="Rockey D.D."/>
            <person name="Wu Z."/>
            <person name="Chang J."/>
            <person name="Levy R."/>
            <person name="Crane S."/>
            <person name="Chen D.S."/>
            <person name="Capri G.R."/>
            <person name="Burnett J.R."/>
            <person name="Sudheesh P.S."/>
            <person name="Schipma M.J."/>
            <person name="Burd H."/>
            <person name="Bhattacharyya A."/>
            <person name="Rhodes L.D."/>
            <person name="Kaul R."/>
            <person name="Strom M.S."/>
        </authorList>
    </citation>
    <scope>NUCLEOTIDE SEQUENCE [LARGE SCALE GENOMIC DNA]</scope>
    <source>
        <strain evidence="8">ATCC 33209 / DSM 20767 / JCM 11484 / NBRC 15589 / NCIMB 2235</strain>
    </source>
</reference>
<dbReference type="GO" id="GO:0032993">
    <property type="term" value="C:protein-DNA complex"/>
    <property type="evidence" value="ECO:0007669"/>
    <property type="project" value="TreeGrafter"/>
</dbReference>
<keyword evidence="8" id="KW-1185">Reference proteome</keyword>
<keyword evidence="3" id="KW-0238">DNA-binding</keyword>